<reference evidence="1 2" key="1">
    <citation type="submission" date="2012-08" db="EMBL/GenBank/DDBJ databases">
        <title>Oryza genome evolution.</title>
        <authorList>
            <person name="Wing R.A."/>
        </authorList>
    </citation>
    <scope>NUCLEOTIDE SEQUENCE</scope>
</reference>
<name>A0A0D9XQZ9_9ORYZ</name>
<reference evidence="2" key="2">
    <citation type="submission" date="2013-12" db="EMBL/GenBank/DDBJ databases">
        <authorList>
            <person name="Yu Y."/>
            <person name="Lee S."/>
            <person name="de Baynast K."/>
            <person name="Wissotski M."/>
            <person name="Liu L."/>
            <person name="Talag J."/>
            <person name="Goicoechea J."/>
            <person name="Angelova A."/>
            <person name="Jetty R."/>
            <person name="Kudrna D."/>
            <person name="Golser W."/>
            <person name="Rivera L."/>
            <person name="Zhang J."/>
            <person name="Wing R."/>
        </authorList>
    </citation>
    <scope>NUCLEOTIDE SEQUENCE</scope>
</reference>
<dbReference type="AlphaFoldDB" id="A0A0D9XQZ9"/>
<evidence type="ECO:0000313" key="2">
    <source>
        <dbReference type="Proteomes" id="UP000032180"/>
    </source>
</evidence>
<dbReference type="Gramene" id="LPERR11G07770.1">
    <property type="protein sequence ID" value="LPERR11G07770.1"/>
    <property type="gene ID" value="LPERR11G07770"/>
</dbReference>
<dbReference type="EnsemblPlants" id="LPERR11G07770.1">
    <property type="protein sequence ID" value="LPERR11G07770.1"/>
    <property type="gene ID" value="LPERR11G07770"/>
</dbReference>
<proteinExistence type="predicted"/>
<protein>
    <submittedName>
        <fullName evidence="1">Uncharacterized protein</fullName>
    </submittedName>
</protein>
<reference evidence="1" key="3">
    <citation type="submission" date="2015-04" db="UniProtKB">
        <authorList>
            <consortium name="EnsemblPlants"/>
        </authorList>
    </citation>
    <scope>IDENTIFICATION</scope>
</reference>
<sequence length="160" mass="17252">MATAILFAGDQGFSHSLGHQHPKETSHKRWGSVPSHGIVVEAATVFFVMVGETIQAALTPDVEVRAVLALNAPVVSQGPAVASPIEPPMAAADPGRRRLPAAPATPLRACTPSRRHGRTPVGRCLLGLHATSLPWPLPWPPPLWPRACKGRKRRRIDQRE</sequence>
<accession>A0A0D9XQZ9</accession>
<dbReference type="Proteomes" id="UP000032180">
    <property type="component" value="Chromosome 11"/>
</dbReference>
<dbReference type="HOGENOM" id="CLU_1654670_0_0_1"/>
<evidence type="ECO:0000313" key="1">
    <source>
        <dbReference type="EnsemblPlants" id="LPERR11G07770.1"/>
    </source>
</evidence>
<organism evidence="1 2">
    <name type="scientific">Leersia perrieri</name>
    <dbReference type="NCBI Taxonomy" id="77586"/>
    <lineage>
        <taxon>Eukaryota</taxon>
        <taxon>Viridiplantae</taxon>
        <taxon>Streptophyta</taxon>
        <taxon>Embryophyta</taxon>
        <taxon>Tracheophyta</taxon>
        <taxon>Spermatophyta</taxon>
        <taxon>Magnoliopsida</taxon>
        <taxon>Liliopsida</taxon>
        <taxon>Poales</taxon>
        <taxon>Poaceae</taxon>
        <taxon>BOP clade</taxon>
        <taxon>Oryzoideae</taxon>
        <taxon>Oryzeae</taxon>
        <taxon>Oryzinae</taxon>
        <taxon>Leersia</taxon>
    </lineage>
</organism>
<keyword evidence="2" id="KW-1185">Reference proteome</keyword>